<reference evidence="3 5" key="1">
    <citation type="journal article" date="2018" name="Front. Microbiol.">
        <title>Genome-Based Analysis Reveals the Taxonomy and Diversity of the Family Idiomarinaceae.</title>
        <authorList>
            <person name="Liu Y."/>
            <person name="Lai Q."/>
            <person name="Shao Z."/>
        </authorList>
    </citation>
    <scope>NUCLEOTIDE SEQUENCE [LARGE SCALE GENOMIC DNA]</scope>
    <source>
        <strain evidence="3 5">CF12-14</strain>
    </source>
</reference>
<keyword evidence="1" id="KW-0812">Transmembrane</keyword>
<keyword evidence="1" id="KW-1133">Transmembrane helix</keyword>
<dbReference type="Proteomes" id="UP000249203">
    <property type="component" value="Unassembled WGS sequence"/>
</dbReference>
<organism evidence="2 4">
    <name type="scientific">Aliidiomarina maris</name>
    <dbReference type="NCBI Taxonomy" id="531312"/>
    <lineage>
        <taxon>Bacteria</taxon>
        <taxon>Pseudomonadati</taxon>
        <taxon>Pseudomonadota</taxon>
        <taxon>Gammaproteobacteria</taxon>
        <taxon>Alteromonadales</taxon>
        <taxon>Idiomarinaceae</taxon>
        <taxon>Aliidiomarina</taxon>
    </lineage>
</organism>
<sequence length="84" mass="9719">MENFGGLALTIFSVFSLLIHIVLAFSVFLEAERTRRTYRKPLYLMGSTLWFFVILGTGMIGVFVFWFMHHFAPREETRGSALKP</sequence>
<evidence type="ECO:0000313" key="5">
    <source>
        <dbReference type="Proteomes" id="UP000287865"/>
    </source>
</evidence>
<feature type="transmembrane region" description="Helical" evidence="1">
    <location>
        <begin position="41"/>
        <end position="68"/>
    </location>
</feature>
<evidence type="ECO:0000313" key="3">
    <source>
        <dbReference type="EMBL" id="RUO27745.1"/>
    </source>
</evidence>
<proteinExistence type="predicted"/>
<dbReference type="EMBL" id="PIPK01000002">
    <property type="protein sequence ID" value="RUO27745.1"/>
    <property type="molecule type" value="Genomic_DNA"/>
</dbReference>
<dbReference type="RefSeq" id="WP_111568715.1">
    <property type="nucleotide sequence ID" value="NZ_PIPK01000002.1"/>
</dbReference>
<evidence type="ECO:0000256" key="1">
    <source>
        <dbReference type="SAM" id="Phobius"/>
    </source>
</evidence>
<evidence type="ECO:0000313" key="2">
    <source>
        <dbReference type="EMBL" id="RAJ99094.1"/>
    </source>
</evidence>
<feature type="transmembrane region" description="Helical" evidence="1">
    <location>
        <begin position="6"/>
        <end position="29"/>
    </location>
</feature>
<keyword evidence="5" id="KW-1185">Reference proteome</keyword>
<evidence type="ECO:0000313" key="4">
    <source>
        <dbReference type="Proteomes" id="UP000249203"/>
    </source>
</evidence>
<comment type="caution">
    <text evidence="2">The sequence shown here is derived from an EMBL/GenBank/DDBJ whole genome shotgun (WGS) entry which is preliminary data.</text>
</comment>
<dbReference type="EMBL" id="QLMD01000003">
    <property type="protein sequence ID" value="RAJ99094.1"/>
    <property type="molecule type" value="Genomic_DNA"/>
</dbReference>
<gene>
    <name evidence="2" type="ORF">B0I24_10388</name>
    <name evidence="3" type="ORF">CWE07_03800</name>
</gene>
<keyword evidence="1" id="KW-0472">Membrane</keyword>
<name>A0A327X1M0_9GAMM</name>
<dbReference type="Proteomes" id="UP000287865">
    <property type="component" value="Unassembled WGS sequence"/>
</dbReference>
<dbReference type="AlphaFoldDB" id="A0A327X1M0"/>
<accession>A0A327X1M0</accession>
<protein>
    <submittedName>
        <fullName evidence="2">Uncharacterized protein</fullName>
    </submittedName>
</protein>
<reference evidence="2 4" key="2">
    <citation type="submission" date="2018-06" db="EMBL/GenBank/DDBJ databases">
        <title>Genomic Encyclopedia of Type Strains, Phase III (KMG-III): the genomes of soil and plant-associated and newly described type strains.</title>
        <authorList>
            <person name="Whitman W."/>
        </authorList>
    </citation>
    <scope>NUCLEOTIDE SEQUENCE [LARGE SCALE GENOMIC DNA]</scope>
    <source>
        <strain evidence="2 4">CGMCC 1.15366</strain>
    </source>
</reference>